<dbReference type="PROSITE" id="PS50297">
    <property type="entry name" value="ANK_REP_REGION"/>
    <property type="match status" value="5"/>
</dbReference>
<keyword evidence="7" id="KW-1185">Reference proteome</keyword>
<dbReference type="SMART" id="SM00248">
    <property type="entry name" value="ANK"/>
    <property type="match status" value="19"/>
</dbReference>
<evidence type="ECO:0000256" key="3">
    <source>
        <dbReference type="PROSITE-ProRule" id="PRU00023"/>
    </source>
</evidence>
<evidence type="ECO:0000313" key="6">
    <source>
        <dbReference type="EnsemblFungi" id="EJT76556"/>
    </source>
</evidence>
<dbReference type="InterPro" id="IPR003593">
    <property type="entry name" value="AAA+_ATPase"/>
</dbReference>
<sequence>MVPSMAASARSLLTKLEYEADDAYLLLAQAARENQTPVAGDLKALQDSLEHMCLALKRLSLHLPKLEDPEREDPPPTGRYDLGRLSACQNALSGLAQALRTRNSSSLDPNHVARAHWIIESTQTTLQIAVKLSRYSLVLGLLSGRHQTPPTRHPSANKFSAFLKIRVPEQARPGHRILDALCTTDYSTARALDLLDARCPGTADWVLTHHNGVKDWLQGSHQLLLLSGPSGCGKSVIAATILSHLAQKVTSPTWSLCYFFIDPRVPCNPATILGTLLAQVMAQNMQAYSVAETRFALPGMENDKGSTAALPDGESVRWVDYKDPQVLAEILRAAMQSFAKNHVVIDGINHLAPSHQSELLRLLCTLDWECTKILIMSRPIEMETFRLQEWVAPEWEYNCCSISASSDDLRIFFKRTTDKLTHEKSTGQVFPQPLLPEFLEATADAVAESKNFQYAQYQLWYLQIQDPAGNQPPRNLPLPQGDSWDLTYTEMISGIVELESKVTGKHTKSTESKIVNLRSVIENALSWFLLSAHTGPGHFKGFSFSKRCFFEALSLALTPDAESLQELEPASHLELRFTFYFEALMVERTTTVPLGLAGLGTSKTSPPVTQYSYRHWSFIEYLRTAGHGSVPNMNLEKASTSLALAALRYVGLAEFKETVGGIKLLQQRAHERQVHSPFYSLAAGWLPEMLKRADLTSLKSCLLVLFDATERDSSIPFFLEYFNYHFPWMYELTSLSHTPKALIQLVDELAAGRLTAFHIAVSLGLPDVCRGMTETWSEPEKLALFGTDTAYGPPLALAIMGPMAFAIGDSETWQDFFVPLRQEKTSVSSIDVRGTILYLLEQSDSCSTKFPSRAGGGLSSLAASALMRCAFLNDADLFIHLMKAELWPPISLDSGFIQVLDDIFFPDLGSHATPVVLYNTLARHQRRALSSDARGFLDKICEYMMDRHIDLVLEPPGPRGDAEEEDLDLLLTTAWNCAFRYELACSKFPQERGDPEIARRPIRCSDRRYSKLRERNLREFKPYQTLRLMQDPRWDVNQPLENRGSETWDENAGQTALHVTVENQGEVAYMLAKVLIQTGADVAAKDARGRTPLHVAESESMLNLLLGRGAESRAQDNDGRTVWHVAAANNDAKTLRVLVKWHLPKTEMLAEALRCVTKQGRTPLAEAIAFFHERPRWVNIKSPELVEPDAAEVLLPLCKGDPLTFRSNIPLVHLAAEWGRESLLEALDEAGAIERGALTAKNMTAFHFLNVGASQSFTRKLGRVYGTESVAVASLAGNPAVEQFMSRLADVAPPPSSNPSNPRPPGAEQLIDPAVFRTLLIPSVVRSKDKEGKTFWERFCYNVIAAYCHKFRDSQNVAVDAVCRISEAAGMSDAIKYHEEQTQVTAFLPLVTAVWTTSKYIPSWFSVPCLAVLLNAASLGAAGANESVVLTLKWAITGGKSRLVELLLERGASVHAQARGYSVLEEFHKYDVAMFQAVLQHAEKTKLDMWNGHGRAPIHNLVCESEAGDRRGSGVAGRSAKIAALVHAGADVNRLTDDRMSPVILAAMKSNQESAKALLDLGADTTIRLPDGLDISLAAASRGCVAILRKLMCTGFPAQDWKRRFSITVSLAKEAWKKRIYQGCHALHIAALNCQVGSLRFYLEEHLIPVGDPCYDHKMTALHFAAIGGASDAIRYLVTQGADINAPDVTGLTPLHVGVQARHPDSVRTLLNLGANKTLRDREGRTPLLLAIQWNVHLCYNLLKEDAGQSSSSASAVVPVVRTAKATRYLAEALENSIMMGDHNAVSFVLRDGFSADATMPSCGECSALGLAVWTAKYPIVGALLGSGARRFTTRCQKHSFLKVSALFEAAVLRPQAPGSLALILDVALRCGTNWLNSHFTPLHIAVQQSNLGGVNTVLGHLTSNAAAYRKWLPASHSGASKAATIASGVVRQASGVDYVVREVVNRQVRLLFADDEYHMEPTTALHMAIMSDSIEIARTLVKKGGADVNGVDWELSSPLHRAVNNGFDAGVDFLVKMGASTNMRDRDGNTPLMRAARAGSVDLCQLLITKGGADTTVRDLDGMSLLSCCAEKSSSPALFHYLSGPSVGLDPYARDKTTYSPLHDAILNSSMTAYVFSGSWDFGRVASGPDLVKCFFALVIDDGDGRLLLPRLRRRWPHDEWRRYVDACPRRYLSPLCLAASRGLLWELEWLLYRGAADPELEGAAEGTALMAACSHGRLDAVKLLVRSGARVAYVKPGGGDDDGMPVIQNALEHARGFPDIVRWLLVGRYTDQGKISDRPHDAEPRPAEGVEECTAPGVGRAMQVRYVLTGTNREYGRLRKESMRAYLLRAAEMRRSLRGKVVVPFEDPGRESGL</sequence>
<dbReference type="PANTHER" id="PTHR24198:SF165">
    <property type="entry name" value="ANKYRIN REPEAT-CONTAINING PROTEIN-RELATED"/>
    <property type="match status" value="1"/>
</dbReference>
<feature type="repeat" description="ANK" evidence="3">
    <location>
        <begin position="1657"/>
        <end position="1689"/>
    </location>
</feature>
<keyword evidence="1" id="KW-0677">Repeat</keyword>
<dbReference type="PROSITE" id="PS50088">
    <property type="entry name" value="ANK_REPEAT"/>
    <property type="match status" value="5"/>
</dbReference>
<name>J3NYX3_GAET3</name>
<dbReference type="Gene3D" id="1.25.40.20">
    <property type="entry name" value="Ankyrin repeat-containing domain"/>
    <property type="match status" value="6"/>
</dbReference>
<proteinExistence type="predicted"/>
<evidence type="ECO:0000256" key="2">
    <source>
        <dbReference type="ARBA" id="ARBA00023043"/>
    </source>
</evidence>
<dbReference type="InterPro" id="IPR056884">
    <property type="entry name" value="NPHP3-like_N"/>
</dbReference>
<dbReference type="SUPFAM" id="SSF52540">
    <property type="entry name" value="P-loop containing nucleoside triphosphate hydrolases"/>
    <property type="match status" value="1"/>
</dbReference>
<dbReference type="VEuPathDB" id="FungiDB:GGTG_06474"/>
<dbReference type="EnsemblFungi" id="EJT76556">
    <property type="protein sequence ID" value="EJT76556"/>
    <property type="gene ID" value="GGTG_06474"/>
</dbReference>
<reference evidence="6" key="4">
    <citation type="journal article" date="2015" name="G3 (Bethesda)">
        <title>Genome sequences of three phytopathogenic species of the Magnaporthaceae family of fungi.</title>
        <authorList>
            <person name="Okagaki L.H."/>
            <person name="Nunes C.C."/>
            <person name="Sailsbery J."/>
            <person name="Clay B."/>
            <person name="Brown D."/>
            <person name="John T."/>
            <person name="Oh Y."/>
            <person name="Young N."/>
            <person name="Fitzgerald M."/>
            <person name="Haas B.J."/>
            <person name="Zeng Q."/>
            <person name="Young S."/>
            <person name="Adiconis X."/>
            <person name="Fan L."/>
            <person name="Levin J.Z."/>
            <person name="Mitchell T.K."/>
            <person name="Okubara P.A."/>
            <person name="Farman M.L."/>
            <person name="Kohn L.M."/>
            <person name="Birren B."/>
            <person name="Ma L.-J."/>
            <person name="Dean R.A."/>
        </authorList>
    </citation>
    <scope>NUCLEOTIDE SEQUENCE</scope>
    <source>
        <strain evidence="6">R3-111a-1</strain>
    </source>
</reference>
<reference evidence="5" key="3">
    <citation type="submission" date="2010-09" db="EMBL/GenBank/DDBJ databases">
        <title>Annotation of Gaeumannomyces graminis var. tritici R3-111a-1.</title>
        <authorList>
            <consortium name="The Broad Institute Genome Sequencing Platform"/>
            <person name="Ma L.-J."/>
            <person name="Dead R."/>
            <person name="Young S.K."/>
            <person name="Zeng Q."/>
            <person name="Gargeya S."/>
            <person name="Fitzgerald M."/>
            <person name="Haas B."/>
            <person name="Abouelleil A."/>
            <person name="Alvarado L."/>
            <person name="Arachchi H.M."/>
            <person name="Berlin A."/>
            <person name="Brown A."/>
            <person name="Chapman S.B."/>
            <person name="Chen Z."/>
            <person name="Dunbar C."/>
            <person name="Freedman E."/>
            <person name="Gearin G."/>
            <person name="Gellesch M."/>
            <person name="Goldberg J."/>
            <person name="Griggs A."/>
            <person name="Gujja S."/>
            <person name="Heiman D."/>
            <person name="Howarth C."/>
            <person name="Larson L."/>
            <person name="Lui A."/>
            <person name="MacDonald P.J.P."/>
            <person name="Mehta T."/>
            <person name="Montmayeur A."/>
            <person name="Murphy C."/>
            <person name="Neiman D."/>
            <person name="Pearson M."/>
            <person name="Priest M."/>
            <person name="Roberts A."/>
            <person name="Saif S."/>
            <person name="Shea T."/>
            <person name="Shenoy N."/>
            <person name="Sisk P."/>
            <person name="Stolte C."/>
            <person name="Sykes S."/>
            <person name="Yandava C."/>
            <person name="Wortman J."/>
            <person name="Nusbaum C."/>
            <person name="Birren B."/>
        </authorList>
    </citation>
    <scope>NUCLEOTIDE SEQUENCE</scope>
    <source>
        <strain evidence="5">R3-111a-1</strain>
    </source>
</reference>
<gene>
    <name evidence="6" type="primary">20346932</name>
    <name evidence="5" type="ORF">GGTG_06474</name>
</gene>
<accession>J3NYX3</accession>
<organism evidence="5">
    <name type="scientific">Gaeumannomyces tritici (strain R3-111a-1)</name>
    <name type="common">Wheat and barley take-all root rot fungus</name>
    <name type="synonym">Gaeumannomyces graminis var. tritici</name>
    <dbReference type="NCBI Taxonomy" id="644352"/>
    <lineage>
        <taxon>Eukaryota</taxon>
        <taxon>Fungi</taxon>
        <taxon>Dikarya</taxon>
        <taxon>Ascomycota</taxon>
        <taxon>Pezizomycotina</taxon>
        <taxon>Sordariomycetes</taxon>
        <taxon>Sordariomycetidae</taxon>
        <taxon>Magnaporthales</taxon>
        <taxon>Magnaporthaceae</taxon>
        <taxon>Gaeumannomyces</taxon>
    </lineage>
</organism>
<evidence type="ECO:0000313" key="5">
    <source>
        <dbReference type="EMBL" id="EJT76556.1"/>
    </source>
</evidence>
<reference evidence="7" key="1">
    <citation type="submission" date="2010-07" db="EMBL/GenBank/DDBJ databases">
        <title>The genome sequence of Gaeumannomyces graminis var. tritici strain R3-111a-1.</title>
        <authorList>
            <consortium name="The Broad Institute Genome Sequencing Platform"/>
            <person name="Ma L.-J."/>
            <person name="Dead R."/>
            <person name="Young S."/>
            <person name="Zeng Q."/>
            <person name="Koehrsen M."/>
            <person name="Alvarado L."/>
            <person name="Berlin A."/>
            <person name="Chapman S.B."/>
            <person name="Chen Z."/>
            <person name="Freedman E."/>
            <person name="Gellesch M."/>
            <person name="Goldberg J."/>
            <person name="Griggs A."/>
            <person name="Gujja S."/>
            <person name="Heilman E.R."/>
            <person name="Heiman D."/>
            <person name="Hepburn T."/>
            <person name="Howarth C."/>
            <person name="Jen D."/>
            <person name="Larson L."/>
            <person name="Mehta T."/>
            <person name="Neiman D."/>
            <person name="Pearson M."/>
            <person name="Roberts A."/>
            <person name="Saif S."/>
            <person name="Shea T."/>
            <person name="Shenoy N."/>
            <person name="Sisk P."/>
            <person name="Stolte C."/>
            <person name="Sykes S."/>
            <person name="Walk T."/>
            <person name="White J."/>
            <person name="Yandava C."/>
            <person name="Haas B."/>
            <person name="Nusbaum C."/>
            <person name="Birren B."/>
        </authorList>
    </citation>
    <scope>NUCLEOTIDE SEQUENCE [LARGE SCALE GENOMIC DNA]</scope>
    <source>
        <strain evidence="7">R3-111a-1</strain>
    </source>
</reference>
<feature type="domain" description="AAA+ ATPase" evidence="4">
    <location>
        <begin position="220"/>
        <end position="394"/>
    </location>
</feature>
<dbReference type="Gene3D" id="3.40.50.300">
    <property type="entry name" value="P-loop containing nucleotide triphosphate hydrolases"/>
    <property type="match status" value="1"/>
</dbReference>
<dbReference type="Pfam" id="PF12796">
    <property type="entry name" value="Ank_2"/>
    <property type="match status" value="3"/>
</dbReference>
<dbReference type="InterPro" id="IPR002110">
    <property type="entry name" value="Ankyrin_rpt"/>
</dbReference>
<keyword evidence="2 3" id="KW-0040">ANK repeat</keyword>
<evidence type="ECO:0000256" key="1">
    <source>
        <dbReference type="ARBA" id="ARBA00022737"/>
    </source>
</evidence>
<feature type="repeat" description="ANK" evidence="3">
    <location>
        <begin position="1690"/>
        <end position="1722"/>
    </location>
</feature>
<protein>
    <recommendedName>
        <fullName evidence="4">AAA+ ATPase domain-containing protein</fullName>
    </recommendedName>
</protein>
<dbReference type="SMART" id="SM00382">
    <property type="entry name" value="AAA"/>
    <property type="match status" value="1"/>
</dbReference>
<dbReference type="Pfam" id="PF24883">
    <property type="entry name" value="NPHP3_N"/>
    <property type="match status" value="1"/>
</dbReference>
<dbReference type="Proteomes" id="UP000006039">
    <property type="component" value="Unassembled WGS sequence"/>
</dbReference>
<evidence type="ECO:0000259" key="4">
    <source>
        <dbReference type="SMART" id="SM00382"/>
    </source>
</evidence>
<dbReference type="SUPFAM" id="SSF48403">
    <property type="entry name" value="Ankyrin repeat"/>
    <property type="match status" value="3"/>
</dbReference>
<feature type="repeat" description="ANK" evidence="3">
    <location>
        <begin position="2028"/>
        <end position="2052"/>
    </location>
</feature>
<reference evidence="5" key="2">
    <citation type="submission" date="2010-07" db="EMBL/GenBank/DDBJ databases">
        <authorList>
            <consortium name="The Broad Institute Genome Sequencing Platform"/>
            <consortium name="Broad Institute Genome Sequencing Center for Infectious Disease"/>
            <person name="Ma L.-J."/>
            <person name="Dead R."/>
            <person name="Young S."/>
            <person name="Zeng Q."/>
            <person name="Koehrsen M."/>
            <person name="Alvarado L."/>
            <person name="Berlin A."/>
            <person name="Chapman S.B."/>
            <person name="Chen Z."/>
            <person name="Freedman E."/>
            <person name="Gellesch M."/>
            <person name="Goldberg J."/>
            <person name="Griggs A."/>
            <person name="Gujja S."/>
            <person name="Heilman E.R."/>
            <person name="Heiman D."/>
            <person name="Hepburn T."/>
            <person name="Howarth C."/>
            <person name="Jen D."/>
            <person name="Larson L."/>
            <person name="Mehta T."/>
            <person name="Neiman D."/>
            <person name="Pearson M."/>
            <person name="Roberts A."/>
            <person name="Saif S."/>
            <person name="Shea T."/>
            <person name="Shenoy N."/>
            <person name="Sisk P."/>
            <person name="Stolte C."/>
            <person name="Sykes S."/>
            <person name="Walk T."/>
            <person name="White J."/>
            <person name="Yandava C."/>
            <person name="Haas B."/>
            <person name="Nusbaum C."/>
            <person name="Birren B."/>
        </authorList>
    </citation>
    <scope>NUCLEOTIDE SEQUENCE</scope>
    <source>
        <strain evidence="5">R3-111a-1</strain>
    </source>
</reference>
<dbReference type="InterPro" id="IPR027417">
    <property type="entry name" value="P-loop_NTPase"/>
</dbReference>
<dbReference type="InterPro" id="IPR036770">
    <property type="entry name" value="Ankyrin_rpt-contain_sf"/>
</dbReference>
<dbReference type="RefSeq" id="XP_009222556.1">
    <property type="nucleotide sequence ID" value="XM_009224292.1"/>
</dbReference>
<dbReference type="HOGENOM" id="CLU_229632_0_0_1"/>
<dbReference type="STRING" id="644352.J3NYX3"/>
<dbReference type="eggNOG" id="KOG4177">
    <property type="taxonomic scope" value="Eukaryota"/>
</dbReference>
<dbReference type="EMBL" id="GL385397">
    <property type="protein sequence ID" value="EJT76556.1"/>
    <property type="molecule type" value="Genomic_DNA"/>
</dbReference>
<dbReference type="Pfam" id="PF00023">
    <property type="entry name" value="Ank"/>
    <property type="match status" value="1"/>
</dbReference>
<feature type="repeat" description="ANK" evidence="3">
    <location>
        <begin position="1052"/>
        <end position="1087"/>
    </location>
</feature>
<reference evidence="6" key="5">
    <citation type="submission" date="2018-04" db="UniProtKB">
        <authorList>
            <consortium name="EnsemblFungi"/>
        </authorList>
    </citation>
    <scope>IDENTIFICATION</scope>
    <source>
        <strain evidence="6">R3-111a-1</strain>
    </source>
</reference>
<feature type="repeat" description="ANK" evidence="3">
    <location>
        <begin position="1995"/>
        <end position="2027"/>
    </location>
</feature>
<dbReference type="OrthoDB" id="1577640at2759"/>
<evidence type="ECO:0000313" key="7">
    <source>
        <dbReference type="Proteomes" id="UP000006039"/>
    </source>
</evidence>
<dbReference type="PANTHER" id="PTHR24198">
    <property type="entry name" value="ANKYRIN REPEAT AND PROTEIN KINASE DOMAIN-CONTAINING PROTEIN"/>
    <property type="match status" value="1"/>
</dbReference>
<dbReference type="GeneID" id="20346932"/>